<accession>A0A2G5US20</accession>
<reference evidence="3" key="1">
    <citation type="submission" date="2017-10" db="EMBL/GenBank/DDBJ databases">
        <title>Rapid genome shrinkage in a self-fertile nematode reveals novel sperm competition proteins.</title>
        <authorList>
            <person name="Yin D."/>
            <person name="Schwarz E.M."/>
            <person name="Thomas C.G."/>
            <person name="Felde R.L."/>
            <person name="Korf I.F."/>
            <person name="Cutter A.D."/>
            <person name="Schartner C.M."/>
            <person name="Ralston E.J."/>
            <person name="Meyer B.J."/>
            <person name="Haag E.S."/>
        </authorList>
    </citation>
    <scope>NUCLEOTIDE SEQUENCE [LARGE SCALE GENOMIC DNA]</scope>
    <source>
        <strain evidence="3">JU1422</strain>
    </source>
</reference>
<proteinExistence type="predicted"/>
<feature type="domain" description="F-box" evidence="1">
    <location>
        <begin position="1"/>
        <end position="48"/>
    </location>
</feature>
<dbReference type="EMBL" id="PDUG01000003">
    <property type="protein sequence ID" value="PIC42337.1"/>
    <property type="molecule type" value="Genomic_DNA"/>
</dbReference>
<dbReference type="Pfam" id="PF00646">
    <property type="entry name" value="F-box"/>
    <property type="match status" value="1"/>
</dbReference>
<dbReference type="AlphaFoldDB" id="A0A2G5US20"/>
<evidence type="ECO:0000313" key="3">
    <source>
        <dbReference type="Proteomes" id="UP000230233"/>
    </source>
</evidence>
<dbReference type="PANTHER" id="PTHR21503:SF8">
    <property type="entry name" value="F-BOX ASSOCIATED DOMAIN-CONTAINING PROTEIN-RELATED"/>
    <property type="match status" value="1"/>
</dbReference>
<dbReference type="PROSITE" id="PS50181">
    <property type="entry name" value="FBOX"/>
    <property type="match status" value="1"/>
</dbReference>
<sequence>MILSKYPYLVQQEILHNMEYTDLFLLSFVSERMKKLIKSSQMNRFKSIGSIVYHVDKTVQPCVYIHEGPFNKTIIRILKQKKTENDFQLNVCGKIINFRLRKETRNENSYPVASCDLSEKECAIQSIHNYFLEFFGSSVQYHWKQNLNQKEEYYIPAIPQFQNASFSIEMYLKCGFADMKNLENFFSSSPVFKAIRMNATRSKEPFNPKSKFYQTESIESQQEKHTFPDLLRYFQGKQAFIRCGRCEILNLIEFVNKWKSGEGFQKLEYLEMRICYHEVSQTQVLNGIGPKYIDASKQPPTHSVPKLFRCYVSDQNTYPIISHSYVVRESDNRVASVSIQETTFFFGVWNKTEEEFLRMAN</sequence>
<dbReference type="PANTHER" id="PTHR21503">
    <property type="entry name" value="F-BOX-CONTAINING HYPOTHETICAL PROTEIN C.ELEGANS"/>
    <property type="match status" value="1"/>
</dbReference>
<gene>
    <name evidence="2" type="primary">Cnig_chr_III.g9450</name>
    <name evidence="2" type="ORF">B9Z55_009450</name>
</gene>
<comment type="caution">
    <text evidence="2">The sequence shown here is derived from an EMBL/GenBank/DDBJ whole genome shotgun (WGS) entry which is preliminary data.</text>
</comment>
<protein>
    <recommendedName>
        <fullName evidence="1">F-box domain-containing protein</fullName>
    </recommendedName>
</protein>
<dbReference type="Proteomes" id="UP000230233">
    <property type="component" value="Chromosome III"/>
</dbReference>
<evidence type="ECO:0000259" key="1">
    <source>
        <dbReference type="PROSITE" id="PS50181"/>
    </source>
</evidence>
<dbReference type="InterPro" id="IPR001810">
    <property type="entry name" value="F-box_dom"/>
</dbReference>
<organism evidence="2 3">
    <name type="scientific">Caenorhabditis nigoni</name>
    <dbReference type="NCBI Taxonomy" id="1611254"/>
    <lineage>
        <taxon>Eukaryota</taxon>
        <taxon>Metazoa</taxon>
        <taxon>Ecdysozoa</taxon>
        <taxon>Nematoda</taxon>
        <taxon>Chromadorea</taxon>
        <taxon>Rhabditida</taxon>
        <taxon>Rhabditina</taxon>
        <taxon>Rhabditomorpha</taxon>
        <taxon>Rhabditoidea</taxon>
        <taxon>Rhabditidae</taxon>
        <taxon>Peloderinae</taxon>
        <taxon>Caenorhabditis</taxon>
    </lineage>
</organism>
<keyword evidence="3" id="KW-1185">Reference proteome</keyword>
<evidence type="ECO:0000313" key="2">
    <source>
        <dbReference type="EMBL" id="PIC42337.1"/>
    </source>
</evidence>
<name>A0A2G5US20_9PELO</name>